<dbReference type="PROSITE" id="PS50181">
    <property type="entry name" value="FBOX"/>
    <property type="match status" value="1"/>
</dbReference>
<reference evidence="2" key="1">
    <citation type="submission" date="2023-10" db="EMBL/GenBank/DDBJ databases">
        <authorList>
            <person name="Hackl T."/>
        </authorList>
    </citation>
    <scope>NUCLEOTIDE SEQUENCE</scope>
</reference>
<dbReference type="InterPro" id="IPR001810">
    <property type="entry name" value="F-box_dom"/>
</dbReference>
<proteinExistence type="predicted"/>
<dbReference type="Gene3D" id="1.20.1280.50">
    <property type="match status" value="1"/>
</dbReference>
<dbReference type="InterPro" id="IPR036047">
    <property type="entry name" value="F-box-like_dom_sf"/>
</dbReference>
<gene>
    <name evidence="2" type="ORF">KHLLAP_LOCUS2108</name>
</gene>
<evidence type="ECO:0000313" key="2">
    <source>
        <dbReference type="EMBL" id="CAJ2501640.1"/>
    </source>
</evidence>
<name>A0AAI8VC04_9PEZI</name>
<sequence length="512" mass="57969">MPDYNLEVRCPLCAEQFFVKARRAGRFTEWPGWAVMRVVIWKEGSHELATLGWVKWLVPNNITGVLHIHVSHSEQDASNKKTPAARVMRLGRDTNTGEFAFICDGACWEIAATRFGTADSPEDPTLATGLARMLASINWNIQTNTEPMRVLSARVPFDGFWPSLKEPKRLGQEVVLTKQGITSLSKFLTGLKLLEGKPKTSTTSRRFSQRRPAVRRRRCVCNDIFARLPVELLMHIVCFVHTQDLPRLRLASKDIAGVSSLNQLSRSFWQTRFYEEFGYAVPRDVDGQEDWRALHFSMPRLWRPSIASSIFKRASVWHGLDHVGLLVNRTLQGLPVEEADLRSLRAETQTKCGLTRRILKLVKPVDTQLRPLLPGQTTPRIVELRRSPCIGRDYQLRGIGVTMSKLGNRSDELGYTCAATETVLEVSQSEDLAGFKLLHSEDRVTGIRLLVSNKKTWKTRQTDWVRDPAQSVEKPVLVRRQFPWTPFSLIGSFDYCGLVGVSVFGEGLVCSR</sequence>
<comment type="caution">
    <text evidence="2">The sequence shown here is derived from an EMBL/GenBank/DDBJ whole genome shotgun (WGS) entry which is preliminary data.</text>
</comment>
<feature type="domain" description="F-box" evidence="1">
    <location>
        <begin position="222"/>
        <end position="272"/>
    </location>
</feature>
<evidence type="ECO:0000313" key="3">
    <source>
        <dbReference type="Proteomes" id="UP001295740"/>
    </source>
</evidence>
<organism evidence="2 3">
    <name type="scientific">Anthostomella pinea</name>
    <dbReference type="NCBI Taxonomy" id="933095"/>
    <lineage>
        <taxon>Eukaryota</taxon>
        <taxon>Fungi</taxon>
        <taxon>Dikarya</taxon>
        <taxon>Ascomycota</taxon>
        <taxon>Pezizomycotina</taxon>
        <taxon>Sordariomycetes</taxon>
        <taxon>Xylariomycetidae</taxon>
        <taxon>Xylariales</taxon>
        <taxon>Xylariaceae</taxon>
        <taxon>Anthostomella</taxon>
    </lineage>
</organism>
<keyword evidence="3" id="KW-1185">Reference proteome</keyword>
<protein>
    <submittedName>
        <fullName evidence="2">Uu.00g044930.m01.CDS01</fullName>
    </submittedName>
</protein>
<accession>A0AAI8VC04</accession>
<evidence type="ECO:0000259" key="1">
    <source>
        <dbReference type="PROSITE" id="PS50181"/>
    </source>
</evidence>
<dbReference type="AlphaFoldDB" id="A0AAI8VC04"/>
<dbReference type="EMBL" id="CAUWAG010000003">
    <property type="protein sequence ID" value="CAJ2501640.1"/>
    <property type="molecule type" value="Genomic_DNA"/>
</dbReference>
<dbReference type="SUPFAM" id="SSF81383">
    <property type="entry name" value="F-box domain"/>
    <property type="match status" value="1"/>
</dbReference>
<dbReference type="Proteomes" id="UP001295740">
    <property type="component" value="Unassembled WGS sequence"/>
</dbReference>